<evidence type="ECO:0000256" key="22">
    <source>
        <dbReference type="SAM" id="MobiDB-lite"/>
    </source>
</evidence>
<name>A0A7I8IMU9_SPIIN</name>
<dbReference type="SMART" id="SM00369">
    <property type="entry name" value="LRR_TYP"/>
    <property type="match status" value="9"/>
</dbReference>
<protein>
    <recommendedName>
        <fullName evidence="3">non-specific serine/threonine protein kinase</fullName>
        <ecNumber evidence="3">2.7.11.1</ecNumber>
    </recommendedName>
</protein>
<comment type="subcellular location">
    <subcellularLocation>
        <location evidence="1">Cell membrane</location>
        <topology evidence="1">Single-pass membrane protein</topology>
    </subcellularLocation>
</comment>
<evidence type="ECO:0000256" key="13">
    <source>
        <dbReference type="ARBA" id="ARBA00022777"/>
    </source>
</evidence>
<organism evidence="25">
    <name type="scientific">Spirodela intermedia</name>
    <name type="common">Intermediate duckweed</name>
    <dbReference type="NCBI Taxonomy" id="51605"/>
    <lineage>
        <taxon>Eukaryota</taxon>
        <taxon>Viridiplantae</taxon>
        <taxon>Streptophyta</taxon>
        <taxon>Embryophyta</taxon>
        <taxon>Tracheophyta</taxon>
        <taxon>Spermatophyta</taxon>
        <taxon>Magnoliopsida</taxon>
        <taxon>Liliopsida</taxon>
        <taxon>Araceae</taxon>
        <taxon>Lemnoideae</taxon>
        <taxon>Spirodela</taxon>
    </lineage>
</organism>
<dbReference type="PANTHER" id="PTHR48053">
    <property type="entry name" value="LEUCINE RICH REPEAT FAMILY PROTEIN, EXPRESSED"/>
    <property type="match status" value="1"/>
</dbReference>
<dbReference type="GO" id="GO:0005886">
    <property type="term" value="C:plasma membrane"/>
    <property type="evidence" value="ECO:0007669"/>
    <property type="project" value="UniProtKB-SubCell"/>
</dbReference>
<evidence type="ECO:0000256" key="3">
    <source>
        <dbReference type="ARBA" id="ARBA00012513"/>
    </source>
</evidence>
<gene>
    <name evidence="25" type="ORF">SI7747_04005628</name>
</gene>
<dbReference type="EMBL" id="CACRZD030000004">
    <property type="protein sequence ID" value="CAA6659188.1"/>
    <property type="molecule type" value="Genomic_DNA"/>
</dbReference>
<dbReference type="GO" id="GO:0099402">
    <property type="term" value="P:plant organ development"/>
    <property type="evidence" value="ECO:0007669"/>
    <property type="project" value="UniProtKB-ARBA"/>
</dbReference>
<dbReference type="PRINTS" id="PR00019">
    <property type="entry name" value="LEURICHRPT"/>
</dbReference>
<evidence type="ECO:0000256" key="9">
    <source>
        <dbReference type="ARBA" id="ARBA00022692"/>
    </source>
</evidence>
<dbReference type="Proteomes" id="UP001189122">
    <property type="component" value="Unassembled WGS sequence"/>
</dbReference>
<evidence type="ECO:0000256" key="12">
    <source>
        <dbReference type="ARBA" id="ARBA00022741"/>
    </source>
</evidence>
<evidence type="ECO:0000256" key="4">
    <source>
        <dbReference type="ARBA" id="ARBA00022475"/>
    </source>
</evidence>
<keyword evidence="6" id="KW-0597">Phosphoprotein</keyword>
<evidence type="ECO:0000256" key="11">
    <source>
        <dbReference type="ARBA" id="ARBA00022737"/>
    </source>
</evidence>
<dbReference type="Gene3D" id="3.30.200.20">
    <property type="entry name" value="Phosphorylase Kinase, domain 1"/>
    <property type="match status" value="1"/>
</dbReference>
<dbReference type="Pfam" id="PF00560">
    <property type="entry name" value="LRR_1"/>
    <property type="match status" value="7"/>
</dbReference>
<keyword evidence="8" id="KW-0808">Transferase</keyword>
<evidence type="ECO:0000256" key="14">
    <source>
        <dbReference type="ARBA" id="ARBA00022840"/>
    </source>
</evidence>
<dbReference type="Pfam" id="PF07714">
    <property type="entry name" value="PK_Tyr_Ser-Thr"/>
    <property type="match status" value="1"/>
</dbReference>
<evidence type="ECO:0000256" key="8">
    <source>
        <dbReference type="ARBA" id="ARBA00022679"/>
    </source>
</evidence>
<feature type="transmembrane region" description="Helical" evidence="23">
    <location>
        <begin position="640"/>
        <end position="660"/>
    </location>
</feature>
<feature type="region of interest" description="Disordered" evidence="22">
    <location>
        <begin position="135"/>
        <end position="164"/>
    </location>
</feature>
<dbReference type="FunFam" id="3.80.10.10:FF:000041">
    <property type="entry name" value="LRR receptor-like serine/threonine-protein kinase ERECTA"/>
    <property type="match status" value="1"/>
</dbReference>
<keyword evidence="13" id="KW-0418">Kinase</keyword>
<dbReference type="FunFam" id="3.80.10.10:FF:000095">
    <property type="entry name" value="LRR receptor-like serine/threonine-protein kinase GSO1"/>
    <property type="match status" value="1"/>
</dbReference>
<evidence type="ECO:0000256" key="2">
    <source>
        <dbReference type="ARBA" id="ARBA00008684"/>
    </source>
</evidence>
<dbReference type="SMART" id="SM00220">
    <property type="entry name" value="S_TKc"/>
    <property type="match status" value="1"/>
</dbReference>
<sequence>MKIPRRRRAGLDAGVFIGECDARGNWNPSPPPVLFLNWGRRTFGSQRPPAAGDGASYPCSFLFLLLVPILSADSATDREALLSFKGLISDDPLGAMDAWNESTPLCRWRGVTCGGGTAERVTELALNGLRLAGQISPASPGSPSSPSSTSRLIQQQTRGKIPPELGSLPKLQFLRLSSNNLFGSIPSSLGNISTLSSLDLSNNSLRGSIPPELGNLSNLTALSLFTNELTGAILPRMGNLSKMTQLYLNENLLEGEIPGELGGMKNLNILDVFQNKLSGRIPPSVWNLSSLILLHVGYNQLSGPLPGGLGETLPNLKNLHLFGNQFIGPFLRPLGGVIPPDLGKLQNLRLLDFSGNKFQALDEEDWSFLTSLTNCRSLEKLELQNNSLGGELNTLRIDRNQIGGMIPEGLGNLVGLSMLYMGGNLLAGGIPVSIGELTNLEGLKLEENMLSGEIPPSLGGRIPTAFGGLRNLEALNLSDNNLHGEIPREILSLTSLSRHLDLSGNRLIGSLPLEIGKLKNLKTLDLSRNGLSGEIPSSIGGCQVLEFLLLESNLFQGAIPWALSNLKGIQELDLSGNRLSGKVPEFLEGLSLLRREVPRGGIFENANAVSLVGNNGLCGRNPGLLLLPCQRRRNSVAIKVAVPLGVILFVVLLAASLFAYRSKKKSLGEKPPPSHLGKISYEEFHRSTGGFSPDNIVGRGAHGCVYRGKLGKRSMPVAVKVLEPGSAGAAKSFMAEFEALRNVRHRNLVKILASFSGADFQGNEFKALVYELVPNGCLDQWIHPEDFDGPRPTRSLGLVQRLSIAVDVAHAIEYLHQCIDSPIIHSDLKPSNILLDDGMTARVSDFGLARFLTSGSSHCTIELATLGRVSTATDVYSFGILLLEIFTGKRPTDPIFVEGLSLHRFVREALPHQVMAVADPQLLPGEGEEEDGDGGAVVNLRRNPMIECLISVLKLGLLCSEESQRDRPRIRDVVKSLTLTRDAFLRSESRLGYHARRVEIEIDR</sequence>
<evidence type="ECO:0000313" key="26">
    <source>
        <dbReference type="Proteomes" id="UP001189122"/>
    </source>
</evidence>
<dbReference type="SMART" id="SM00365">
    <property type="entry name" value="LRR_SD22"/>
    <property type="match status" value="6"/>
</dbReference>
<dbReference type="GO" id="GO:0009653">
    <property type="term" value="P:anatomical structure morphogenesis"/>
    <property type="evidence" value="ECO:0007669"/>
    <property type="project" value="UniProtKB-ARBA"/>
</dbReference>
<keyword evidence="7" id="KW-0433">Leucine-rich repeat</keyword>
<dbReference type="InterPro" id="IPR001245">
    <property type="entry name" value="Ser-Thr/Tyr_kinase_cat_dom"/>
</dbReference>
<dbReference type="InterPro" id="IPR017441">
    <property type="entry name" value="Protein_kinase_ATP_BS"/>
</dbReference>
<dbReference type="Gene3D" id="1.10.510.10">
    <property type="entry name" value="Transferase(Phosphotransferase) domain 1"/>
    <property type="match status" value="1"/>
</dbReference>
<keyword evidence="18" id="KW-0325">Glycoprotein</keyword>
<dbReference type="PANTHER" id="PTHR48053:SF37">
    <property type="entry name" value="LEUCINE-RICH REPEAT PROTEIN KINASE FAMILY PROTEIN"/>
    <property type="match status" value="1"/>
</dbReference>
<accession>A0A7I8IMU9</accession>
<evidence type="ECO:0000256" key="21">
    <source>
        <dbReference type="PROSITE-ProRule" id="PRU10141"/>
    </source>
</evidence>
<keyword evidence="10" id="KW-0732">Signal</keyword>
<dbReference type="FunFam" id="3.80.10.10:FF:000400">
    <property type="entry name" value="Nuclear pore complex protein NUP107"/>
    <property type="match status" value="1"/>
</dbReference>
<dbReference type="InterPro" id="IPR013210">
    <property type="entry name" value="LRR_N_plant-typ"/>
</dbReference>
<dbReference type="SUPFAM" id="SSF52058">
    <property type="entry name" value="L domain-like"/>
    <property type="match status" value="2"/>
</dbReference>
<keyword evidence="17" id="KW-0675">Receptor</keyword>
<dbReference type="GO" id="GO:0004674">
    <property type="term" value="F:protein serine/threonine kinase activity"/>
    <property type="evidence" value="ECO:0007669"/>
    <property type="project" value="UniProtKB-KW"/>
</dbReference>
<keyword evidence="16 23" id="KW-0472">Membrane</keyword>
<dbReference type="GO" id="GO:0005524">
    <property type="term" value="F:ATP binding"/>
    <property type="evidence" value="ECO:0007669"/>
    <property type="project" value="UniProtKB-UniRule"/>
</dbReference>
<dbReference type="InterPro" id="IPR032675">
    <property type="entry name" value="LRR_dom_sf"/>
</dbReference>
<comment type="catalytic activity">
    <reaction evidence="19">
        <text>L-threonyl-[protein] + ATP = O-phospho-L-threonyl-[protein] + ADP + H(+)</text>
        <dbReference type="Rhea" id="RHEA:46608"/>
        <dbReference type="Rhea" id="RHEA-COMP:11060"/>
        <dbReference type="Rhea" id="RHEA-COMP:11605"/>
        <dbReference type="ChEBI" id="CHEBI:15378"/>
        <dbReference type="ChEBI" id="CHEBI:30013"/>
        <dbReference type="ChEBI" id="CHEBI:30616"/>
        <dbReference type="ChEBI" id="CHEBI:61977"/>
        <dbReference type="ChEBI" id="CHEBI:456216"/>
        <dbReference type="EC" id="2.7.11.1"/>
    </reaction>
</comment>
<dbReference type="InterPro" id="IPR008271">
    <property type="entry name" value="Ser/Thr_kinase_AS"/>
</dbReference>
<evidence type="ECO:0000256" key="7">
    <source>
        <dbReference type="ARBA" id="ARBA00022614"/>
    </source>
</evidence>
<keyword evidence="14 21" id="KW-0067">ATP-binding</keyword>
<dbReference type="InterPro" id="IPR011009">
    <property type="entry name" value="Kinase-like_dom_sf"/>
</dbReference>
<comment type="catalytic activity">
    <reaction evidence="20">
        <text>L-seryl-[protein] + ATP = O-phospho-L-seryl-[protein] + ADP + H(+)</text>
        <dbReference type="Rhea" id="RHEA:17989"/>
        <dbReference type="Rhea" id="RHEA-COMP:9863"/>
        <dbReference type="Rhea" id="RHEA-COMP:11604"/>
        <dbReference type="ChEBI" id="CHEBI:15378"/>
        <dbReference type="ChEBI" id="CHEBI:29999"/>
        <dbReference type="ChEBI" id="CHEBI:30616"/>
        <dbReference type="ChEBI" id="CHEBI:83421"/>
        <dbReference type="ChEBI" id="CHEBI:456216"/>
        <dbReference type="EC" id="2.7.11.1"/>
    </reaction>
</comment>
<evidence type="ECO:0000313" key="25">
    <source>
        <dbReference type="EMBL" id="CAA2619461.1"/>
    </source>
</evidence>
<dbReference type="Pfam" id="PF08263">
    <property type="entry name" value="LRRNT_2"/>
    <property type="match status" value="1"/>
</dbReference>
<dbReference type="FunFam" id="1.10.510.10:FF:000358">
    <property type="entry name" value="Putative leucine-rich repeat receptor-like serine/threonine-protein kinase"/>
    <property type="match status" value="1"/>
</dbReference>
<dbReference type="SUPFAM" id="SSF56112">
    <property type="entry name" value="Protein kinase-like (PK-like)"/>
    <property type="match status" value="1"/>
</dbReference>
<keyword evidence="5" id="KW-0723">Serine/threonine-protein kinase</keyword>
<evidence type="ECO:0000256" key="6">
    <source>
        <dbReference type="ARBA" id="ARBA00022553"/>
    </source>
</evidence>
<dbReference type="PROSITE" id="PS00108">
    <property type="entry name" value="PROTEIN_KINASE_ST"/>
    <property type="match status" value="1"/>
</dbReference>
<keyword evidence="12 21" id="KW-0547">Nucleotide-binding</keyword>
<feature type="binding site" evidence="21">
    <location>
        <position position="720"/>
    </location>
    <ligand>
        <name>ATP</name>
        <dbReference type="ChEBI" id="CHEBI:30616"/>
    </ligand>
</feature>
<keyword evidence="15 23" id="KW-1133">Transmembrane helix</keyword>
<evidence type="ECO:0000256" key="16">
    <source>
        <dbReference type="ARBA" id="ARBA00023136"/>
    </source>
</evidence>
<dbReference type="PROSITE" id="PS00107">
    <property type="entry name" value="PROTEIN_KINASE_ATP"/>
    <property type="match status" value="1"/>
</dbReference>
<dbReference type="EC" id="2.7.11.1" evidence="3"/>
<evidence type="ECO:0000256" key="17">
    <source>
        <dbReference type="ARBA" id="ARBA00023170"/>
    </source>
</evidence>
<evidence type="ECO:0000256" key="10">
    <source>
        <dbReference type="ARBA" id="ARBA00022729"/>
    </source>
</evidence>
<feature type="compositionally biased region" description="Low complexity" evidence="22">
    <location>
        <begin position="136"/>
        <end position="150"/>
    </location>
</feature>
<feature type="domain" description="Protein kinase" evidence="24">
    <location>
        <begin position="691"/>
        <end position="985"/>
    </location>
</feature>
<keyword evidence="11" id="KW-0677">Repeat</keyword>
<dbReference type="InterPro" id="IPR000719">
    <property type="entry name" value="Prot_kinase_dom"/>
</dbReference>
<dbReference type="PROSITE" id="PS50011">
    <property type="entry name" value="PROTEIN_KINASE_DOM"/>
    <property type="match status" value="1"/>
</dbReference>
<evidence type="ECO:0000256" key="5">
    <source>
        <dbReference type="ARBA" id="ARBA00022527"/>
    </source>
</evidence>
<dbReference type="Gene3D" id="3.80.10.10">
    <property type="entry name" value="Ribonuclease Inhibitor"/>
    <property type="match status" value="3"/>
</dbReference>
<keyword evidence="4" id="KW-1003">Cell membrane</keyword>
<keyword evidence="26" id="KW-1185">Reference proteome</keyword>
<evidence type="ECO:0000259" key="24">
    <source>
        <dbReference type="PROSITE" id="PS50011"/>
    </source>
</evidence>
<dbReference type="EMBL" id="LR743591">
    <property type="protein sequence ID" value="CAA2619461.1"/>
    <property type="molecule type" value="Genomic_DNA"/>
</dbReference>
<evidence type="ECO:0000256" key="1">
    <source>
        <dbReference type="ARBA" id="ARBA00004162"/>
    </source>
</evidence>
<evidence type="ECO:0000256" key="15">
    <source>
        <dbReference type="ARBA" id="ARBA00022989"/>
    </source>
</evidence>
<dbReference type="AlphaFoldDB" id="A0A7I8IMU9"/>
<evidence type="ECO:0000256" key="18">
    <source>
        <dbReference type="ARBA" id="ARBA00023180"/>
    </source>
</evidence>
<dbReference type="InterPro" id="IPR001611">
    <property type="entry name" value="Leu-rich_rpt"/>
</dbReference>
<evidence type="ECO:0000256" key="20">
    <source>
        <dbReference type="ARBA" id="ARBA00048679"/>
    </source>
</evidence>
<comment type="similarity">
    <text evidence="2">Belongs to the protein kinase superfamily. Ser/Thr protein kinase family.</text>
</comment>
<dbReference type="InterPro" id="IPR003591">
    <property type="entry name" value="Leu-rich_rpt_typical-subtyp"/>
</dbReference>
<dbReference type="InterPro" id="IPR051716">
    <property type="entry name" value="Plant_RL_S/T_kinase"/>
</dbReference>
<evidence type="ECO:0000256" key="23">
    <source>
        <dbReference type="SAM" id="Phobius"/>
    </source>
</evidence>
<keyword evidence="9 23" id="KW-0812">Transmembrane</keyword>
<reference evidence="25 26" key="1">
    <citation type="submission" date="2019-12" db="EMBL/GenBank/DDBJ databases">
        <authorList>
            <person name="Scholz U."/>
            <person name="Mascher M."/>
            <person name="Fiebig A."/>
        </authorList>
    </citation>
    <scope>NUCLEOTIDE SEQUENCE</scope>
</reference>
<evidence type="ECO:0000256" key="19">
    <source>
        <dbReference type="ARBA" id="ARBA00047899"/>
    </source>
</evidence>
<proteinExistence type="inferred from homology"/>